<dbReference type="GO" id="GO:0008146">
    <property type="term" value="F:sulfotransferase activity"/>
    <property type="evidence" value="ECO:0007669"/>
    <property type="project" value="InterPro"/>
</dbReference>
<comment type="similarity">
    <text evidence="2 9">Belongs to the sulfotransferase 2 family.</text>
</comment>
<dbReference type="GO" id="GO:0000139">
    <property type="term" value="C:Golgi membrane"/>
    <property type="evidence" value="ECO:0007669"/>
    <property type="project" value="UniProtKB-SubCell"/>
</dbReference>
<keyword evidence="7" id="KW-0472">Membrane</keyword>
<keyword evidence="6 9" id="KW-0333">Golgi apparatus</keyword>
<evidence type="ECO:0000313" key="12">
    <source>
        <dbReference type="Proteomes" id="UP000663869"/>
    </source>
</evidence>
<proteinExistence type="inferred from homology"/>
<evidence type="ECO:0000256" key="3">
    <source>
        <dbReference type="ARBA" id="ARBA00022679"/>
    </source>
</evidence>
<keyword evidence="3 9" id="KW-0808">Transferase</keyword>
<keyword evidence="4" id="KW-0812">Transmembrane</keyword>
<reference evidence="10" key="1">
    <citation type="submission" date="2021-02" db="EMBL/GenBank/DDBJ databases">
        <authorList>
            <person name="Nowell W R."/>
        </authorList>
    </citation>
    <scope>NUCLEOTIDE SEQUENCE</scope>
</reference>
<evidence type="ECO:0000313" key="11">
    <source>
        <dbReference type="EMBL" id="CAF4419671.1"/>
    </source>
</evidence>
<dbReference type="EMBL" id="CAJOBQ010000803">
    <property type="protein sequence ID" value="CAF4419671.1"/>
    <property type="molecule type" value="Genomic_DNA"/>
</dbReference>
<protein>
    <recommendedName>
        <fullName evidence="9">Carbohydrate sulfotransferase</fullName>
        <ecNumber evidence="9">2.8.2.-</ecNumber>
    </recommendedName>
</protein>
<evidence type="ECO:0000313" key="10">
    <source>
        <dbReference type="EMBL" id="CAF3312988.1"/>
    </source>
</evidence>
<dbReference type="GO" id="GO:0016051">
    <property type="term" value="P:carbohydrate biosynthetic process"/>
    <property type="evidence" value="ECO:0007669"/>
    <property type="project" value="InterPro"/>
</dbReference>
<dbReference type="EMBL" id="CAJNYU010000012">
    <property type="protein sequence ID" value="CAF3312988.1"/>
    <property type="molecule type" value="Genomic_DNA"/>
</dbReference>
<dbReference type="Proteomes" id="UP000663862">
    <property type="component" value="Unassembled WGS sequence"/>
</dbReference>
<evidence type="ECO:0000256" key="4">
    <source>
        <dbReference type="ARBA" id="ARBA00022692"/>
    </source>
</evidence>
<evidence type="ECO:0000256" key="9">
    <source>
        <dbReference type="RuleBase" id="RU364020"/>
    </source>
</evidence>
<evidence type="ECO:0000256" key="5">
    <source>
        <dbReference type="ARBA" id="ARBA00022989"/>
    </source>
</evidence>
<evidence type="ECO:0000256" key="6">
    <source>
        <dbReference type="ARBA" id="ARBA00023034"/>
    </source>
</evidence>
<dbReference type="EC" id="2.8.2.-" evidence="9"/>
<evidence type="ECO:0000256" key="1">
    <source>
        <dbReference type="ARBA" id="ARBA00004323"/>
    </source>
</evidence>
<dbReference type="PANTHER" id="PTHR12137:SF54">
    <property type="entry name" value="CARBOHYDRATE SULFOTRANSFERASE"/>
    <property type="match status" value="1"/>
</dbReference>
<comment type="caution">
    <text evidence="10">The sequence shown here is derived from an EMBL/GenBank/DDBJ whole genome shotgun (WGS) entry which is preliminary data.</text>
</comment>
<organism evidence="10 12">
    <name type="scientific">Rotaria socialis</name>
    <dbReference type="NCBI Taxonomy" id="392032"/>
    <lineage>
        <taxon>Eukaryota</taxon>
        <taxon>Metazoa</taxon>
        <taxon>Spiralia</taxon>
        <taxon>Gnathifera</taxon>
        <taxon>Rotifera</taxon>
        <taxon>Eurotatoria</taxon>
        <taxon>Bdelloidea</taxon>
        <taxon>Philodinida</taxon>
        <taxon>Philodinidae</taxon>
        <taxon>Rotaria</taxon>
    </lineage>
</organism>
<sequence length="378" mass="44642">MSLLWLPNVYEERSASLIAHCMRLQLTTGEKQYEESVHHVRQKRKPLYFIFVIRTKRFAYCSVPKVATKTVLGSVTYAHLRELREHLSSNRSNVDFTRVPPEKLIHIRAVSRILGKHSIFIGNTTKSPTVIDLIDSLLSLLRLDGINVKPFPPSFDIWHFYETSVFPYINLEFLSNASRLLSSPFTRAIFVRHPFERLAAAYTEKIATLEKDRIRSESYYNQMRQSICLQYFKFNGFLDLSEKNRLCENIIPSFQHFIASFLQNHIILGDIDPHWQPYSSLCSVCNLRYNLIGKYETFDKDYPYFLKLLNLSDWDSQRRRGSTHRTNKDYKQLYVNLPDEMICRLRNLYSDDLQIFNYRLEDYIDRPMLKCSSDSLKK</sequence>
<keyword evidence="9" id="KW-0119">Carbohydrate metabolism</keyword>
<keyword evidence="5" id="KW-1133">Transmembrane helix</keyword>
<dbReference type="Proteomes" id="UP000663869">
    <property type="component" value="Unassembled WGS sequence"/>
</dbReference>
<gene>
    <name evidence="10" type="ORF">FME351_LOCUS592</name>
    <name evidence="11" type="ORF">TSG867_LOCUS14420</name>
</gene>
<accession>A0A817TBW5</accession>
<evidence type="ECO:0000256" key="2">
    <source>
        <dbReference type="ARBA" id="ARBA00006339"/>
    </source>
</evidence>
<keyword evidence="8 9" id="KW-0325">Glycoprotein</keyword>
<evidence type="ECO:0000256" key="8">
    <source>
        <dbReference type="ARBA" id="ARBA00023180"/>
    </source>
</evidence>
<dbReference type="InterPro" id="IPR018011">
    <property type="entry name" value="Carb_sulfotrans_8-10"/>
</dbReference>
<dbReference type="PANTHER" id="PTHR12137">
    <property type="entry name" value="CARBOHYDRATE SULFOTRANSFERASE"/>
    <property type="match status" value="1"/>
</dbReference>
<dbReference type="InterPro" id="IPR005331">
    <property type="entry name" value="Sulfotransferase"/>
</dbReference>
<comment type="subcellular location">
    <subcellularLocation>
        <location evidence="1 9">Golgi apparatus membrane</location>
        <topology evidence="1 9">Single-pass type II membrane protein</topology>
    </subcellularLocation>
</comment>
<keyword evidence="9" id="KW-0735">Signal-anchor</keyword>
<dbReference type="AlphaFoldDB" id="A0A817TBW5"/>
<dbReference type="Pfam" id="PF03567">
    <property type="entry name" value="Sulfotransfer_2"/>
    <property type="match status" value="1"/>
</dbReference>
<name>A0A817TBW5_9BILA</name>
<evidence type="ECO:0000256" key="7">
    <source>
        <dbReference type="ARBA" id="ARBA00023136"/>
    </source>
</evidence>